<dbReference type="Pfam" id="PF04023">
    <property type="entry name" value="FeoA"/>
    <property type="match status" value="1"/>
</dbReference>
<reference evidence="3 4" key="1">
    <citation type="submission" date="2019-05" db="EMBL/GenBank/DDBJ databases">
        <title>Chryseobacterium sp. isolated from King George Island, maritime Antarctica.</title>
        <authorList>
            <person name="Peng X."/>
        </authorList>
    </citation>
    <scope>NUCLEOTIDE SEQUENCE [LARGE SCALE GENOMIC DNA]</scope>
    <source>
        <strain evidence="3 4">7-3A</strain>
    </source>
</reference>
<dbReference type="PANTHER" id="PTHR42954">
    <property type="entry name" value="FE(2+) TRANSPORT PROTEIN A"/>
    <property type="match status" value="1"/>
</dbReference>
<dbReference type="SMART" id="SM00899">
    <property type="entry name" value="FeoA"/>
    <property type="match status" value="1"/>
</dbReference>
<evidence type="ECO:0000313" key="3">
    <source>
        <dbReference type="EMBL" id="QOW09210.1"/>
    </source>
</evidence>
<accession>A0A7M2Y515</accession>
<dbReference type="Gene3D" id="2.30.30.90">
    <property type="match status" value="1"/>
</dbReference>
<proteinExistence type="predicted"/>
<keyword evidence="4" id="KW-1185">Reference proteome</keyword>
<sequence length="81" mass="8999">MELSQNLGILKKDQVAVITGLSPNCSREVRQRLLDLGFVRGSEISVQNISPLKNPIAYNIHDTLISLRNEDAANVLIEVKE</sequence>
<organism evidence="3 4">
    <name type="scientific">Kaistella flava</name>
    <name type="common">ex Peng et al. 2021</name>
    <dbReference type="NCBI Taxonomy" id="2038776"/>
    <lineage>
        <taxon>Bacteria</taxon>
        <taxon>Pseudomonadati</taxon>
        <taxon>Bacteroidota</taxon>
        <taxon>Flavobacteriia</taxon>
        <taxon>Flavobacteriales</taxon>
        <taxon>Weeksellaceae</taxon>
        <taxon>Chryseobacterium group</taxon>
        <taxon>Kaistella</taxon>
    </lineage>
</organism>
<dbReference type="InterPro" id="IPR007167">
    <property type="entry name" value="Fe-transptr_FeoA-like"/>
</dbReference>
<dbReference type="AlphaFoldDB" id="A0A7M2Y515"/>
<protein>
    <submittedName>
        <fullName evidence="3">Ferrous iron transport protein A</fullName>
    </submittedName>
</protein>
<dbReference type="SUPFAM" id="SSF50037">
    <property type="entry name" value="C-terminal domain of transcriptional repressors"/>
    <property type="match status" value="1"/>
</dbReference>
<dbReference type="InterPro" id="IPR038157">
    <property type="entry name" value="FeoA_core_dom"/>
</dbReference>
<dbReference type="GO" id="GO:0046914">
    <property type="term" value="F:transition metal ion binding"/>
    <property type="evidence" value="ECO:0007669"/>
    <property type="project" value="InterPro"/>
</dbReference>
<keyword evidence="1" id="KW-0408">Iron</keyword>
<dbReference type="PANTHER" id="PTHR42954:SF2">
    <property type="entry name" value="FE(2+) TRANSPORT PROTEIN A"/>
    <property type="match status" value="1"/>
</dbReference>
<dbReference type="KEGG" id="kfa:Q73A0000_01985"/>
<name>A0A7M2Y515_9FLAO</name>
<dbReference type="RefSeq" id="WP_193812423.1">
    <property type="nucleotide sequence ID" value="NZ_CP040442.1"/>
</dbReference>
<evidence type="ECO:0000256" key="1">
    <source>
        <dbReference type="ARBA" id="ARBA00023004"/>
    </source>
</evidence>
<evidence type="ECO:0000259" key="2">
    <source>
        <dbReference type="SMART" id="SM00899"/>
    </source>
</evidence>
<dbReference type="Proteomes" id="UP000594195">
    <property type="component" value="Chromosome"/>
</dbReference>
<dbReference type="InterPro" id="IPR052713">
    <property type="entry name" value="FeoA"/>
</dbReference>
<feature type="domain" description="Ferrous iron transporter FeoA-like" evidence="2">
    <location>
        <begin position="5"/>
        <end position="79"/>
    </location>
</feature>
<gene>
    <name evidence="3" type="ORF">Q73A0000_01985</name>
</gene>
<dbReference type="EMBL" id="CP040442">
    <property type="protein sequence ID" value="QOW09210.1"/>
    <property type="molecule type" value="Genomic_DNA"/>
</dbReference>
<evidence type="ECO:0000313" key="4">
    <source>
        <dbReference type="Proteomes" id="UP000594195"/>
    </source>
</evidence>
<dbReference type="InterPro" id="IPR008988">
    <property type="entry name" value="Transcriptional_repressor_C"/>
</dbReference>